<dbReference type="Pfam" id="PF13639">
    <property type="entry name" value="zf-RING_2"/>
    <property type="match status" value="1"/>
</dbReference>
<feature type="region of interest" description="Disordered" evidence="5">
    <location>
        <begin position="727"/>
        <end position="771"/>
    </location>
</feature>
<dbReference type="Pfam" id="PF12796">
    <property type="entry name" value="Ank_2"/>
    <property type="match status" value="1"/>
</dbReference>
<dbReference type="STRING" id="2903.R1G8K6"/>
<protein>
    <recommendedName>
        <fullName evidence="6">RING-type domain-containing protein</fullName>
    </recommendedName>
</protein>
<reference evidence="8" key="1">
    <citation type="journal article" date="2013" name="Nature">
        <title>Pan genome of the phytoplankton Emiliania underpins its global distribution.</title>
        <authorList>
            <person name="Read B.A."/>
            <person name="Kegel J."/>
            <person name="Klute M.J."/>
            <person name="Kuo A."/>
            <person name="Lefebvre S.C."/>
            <person name="Maumus F."/>
            <person name="Mayer C."/>
            <person name="Miller J."/>
            <person name="Monier A."/>
            <person name="Salamov A."/>
            <person name="Young J."/>
            <person name="Aguilar M."/>
            <person name="Claverie J.M."/>
            <person name="Frickenhaus S."/>
            <person name="Gonzalez K."/>
            <person name="Herman E.K."/>
            <person name="Lin Y.C."/>
            <person name="Napier J."/>
            <person name="Ogata H."/>
            <person name="Sarno A.F."/>
            <person name="Shmutz J."/>
            <person name="Schroeder D."/>
            <person name="de Vargas C."/>
            <person name="Verret F."/>
            <person name="von Dassow P."/>
            <person name="Valentin K."/>
            <person name="Van de Peer Y."/>
            <person name="Wheeler G."/>
            <person name="Dacks J.B."/>
            <person name="Delwiche C.F."/>
            <person name="Dyhrman S.T."/>
            <person name="Glockner G."/>
            <person name="John U."/>
            <person name="Richards T."/>
            <person name="Worden A.Z."/>
            <person name="Zhang X."/>
            <person name="Grigoriev I.V."/>
            <person name="Allen A.E."/>
            <person name="Bidle K."/>
            <person name="Borodovsky M."/>
            <person name="Bowler C."/>
            <person name="Brownlee C."/>
            <person name="Cock J.M."/>
            <person name="Elias M."/>
            <person name="Gladyshev V.N."/>
            <person name="Groth M."/>
            <person name="Guda C."/>
            <person name="Hadaegh A."/>
            <person name="Iglesias-Rodriguez M.D."/>
            <person name="Jenkins J."/>
            <person name="Jones B.M."/>
            <person name="Lawson T."/>
            <person name="Leese F."/>
            <person name="Lindquist E."/>
            <person name="Lobanov A."/>
            <person name="Lomsadze A."/>
            <person name="Malik S.B."/>
            <person name="Marsh M.E."/>
            <person name="Mackinder L."/>
            <person name="Mock T."/>
            <person name="Mueller-Roeber B."/>
            <person name="Pagarete A."/>
            <person name="Parker M."/>
            <person name="Probert I."/>
            <person name="Quesneville H."/>
            <person name="Raines C."/>
            <person name="Rensing S.A."/>
            <person name="Riano-Pachon D.M."/>
            <person name="Richier S."/>
            <person name="Rokitta S."/>
            <person name="Shiraiwa Y."/>
            <person name="Soanes D.M."/>
            <person name="van der Giezen M."/>
            <person name="Wahlund T.M."/>
            <person name="Williams B."/>
            <person name="Wilson W."/>
            <person name="Wolfe G."/>
            <person name="Wurch L.L."/>
        </authorList>
    </citation>
    <scope>NUCLEOTIDE SEQUENCE</scope>
</reference>
<feature type="region of interest" description="Disordered" evidence="5">
    <location>
        <begin position="139"/>
        <end position="160"/>
    </location>
</feature>
<dbReference type="KEGG" id="ehx:EMIHUDRAFT_447616"/>
<dbReference type="PROSITE" id="PS50088">
    <property type="entry name" value="ANK_REPEAT"/>
    <property type="match status" value="2"/>
</dbReference>
<dbReference type="Gene3D" id="3.30.40.10">
    <property type="entry name" value="Zinc/RING finger domain, C3HC4 (zinc finger)"/>
    <property type="match status" value="1"/>
</dbReference>
<keyword evidence="2 3" id="KW-0040">ANK repeat</keyword>
<keyword evidence="4" id="KW-0863">Zinc-finger</keyword>
<dbReference type="GeneID" id="17287439"/>
<proteinExistence type="predicted"/>
<evidence type="ECO:0000256" key="4">
    <source>
        <dbReference type="PROSITE-ProRule" id="PRU00175"/>
    </source>
</evidence>
<feature type="repeat" description="ANK" evidence="3">
    <location>
        <begin position="552"/>
        <end position="584"/>
    </location>
</feature>
<dbReference type="GO" id="GO:0008270">
    <property type="term" value="F:zinc ion binding"/>
    <property type="evidence" value="ECO:0007669"/>
    <property type="project" value="UniProtKB-KW"/>
</dbReference>
<keyword evidence="4" id="KW-0479">Metal-binding</keyword>
<evidence type="ECO:0000313" key="8">
    <source>
        <dbReference type="Proteomes" id="UP000013827"/>
    </source>
</evidence>
<dbReference type="PROSITE" id="PS50297">
    <property type="entry name" value="ANK_REP_REGION"/>
    <property type="match status" value="1"/>
</dbReference>
<evidence type="ECO:0000256" key="1">
    <source>
        <dbReference type="ARBA" id="ARBA00022737"/>
    </source>
</evidence>
<dbReference type="InterPro" id="IPR001841">
    <property type="entry name" value="Znf_RING"/>
</dbReference>
<evidence type="ECO:0000256" key="2">
    <source>
        <dbReference type="ARBA" id="ARBA00023043"/>
    </source>
</evidence>
<dbReference type="SUPFAM" id="SSF57850">
    <property type="entry name" value="RING/U-box"/>
    <property type="match status" value="1"/>
</dbReference>
<dbReference type="CDD" id="cd16448">
    <property type="entry name" value="RING-H2"/>
    <property type="match status" value="1"/>
</dbReference>
<dbReference type="InterPro" id="IPR013083">
    <property type="entry name" value="Znf_RING/FYVE/PHD"/>
</dbReference>
<dbReference type="Proteomes" id="UP000013827">
    <property type="component" value="Unassembled WGS sequence"/>
</dbReference>
<evidence type="ECO:0000256" key="5">
    <source>
        <dbReference type="SAM" id="MobiDB-lite"/>
    </source>
</evidence>
<evidence type="ECO:0000256" key="3">
    <source>
        <dbReference type="PROSITE-ProRule" id="PRU00023"/>
    </source>
</evidence>
<dbReference type="HOGENOM" id="CLU_315100_0_0_1"/>
<evidence type="ECO:0000259" key="6">
    <source>
        <dbReference type="PROSITE" id="PS50089"/>
    </source>
</evidence>
<name>A0A0D3L2D4_EMIH1</name>
<organism evidence="7 8">
    <name type="scientific">Emiliania huxleyi (strain CCMP1516)</name>
    <dbReference type="NCBI Taxonomy" id="280463"/>
    <lineage>
        <taxon>Eukaryota</taxon>
        <taxon>Haptista</taxon>
        <taxon>Haptophyta</taxon>
        <taxon>Prymnesiophyceae</taxon>
        <taxon>Isochrysidales</taxon>
        <taxon>Noelaerhabdaceae</taxon>
        <taxon>Emiliania</taxon>
    </lineage>
</organism>
<dbReference type="Gene3D" id="1.25.40.20">
    <property type="entry name" value="Ankyrin repeat-containing domain"/>
    <property type="match status" value="1"/>
</dbReference>
<dbReference type="InterPro" id="IPR002110">
    <property type="entry name" value="Ankyrin_rpt"/>
</dbReference>
<feature type="compositionally biased region" description="Basic residues" evidence="5">
    <location>
        <begin position="632"/>
        <end position="641"/>
    </location>
</feature>
<reference evidence="7" key="2">
    <citation type="submission" date="2024-10" db="UniProtKB">
        <authorList>
            <consortium name="EnsemblProtists"/>
        </authorList>
    </citation>
    <scope>IDENTIFICATION</scope>
</reference>
<dbReference type="AlphaFoldDB" id="A0A0D3L2D4"/>
<dbReference type="SMART" id="SM00184">
    <property type="entry name" value="RING"/>
    <property type="match status" value="1"/>
</dbReference>
<keyword evidence="8" id="KW-1185">Reference proteome</keyword>
<feature type="repeat" description="ANK" evidence="3">
    <location>
        <begin position="519"/>
        <end position="551"/>
    </location>
</feature>
<keyword evidence="1" id="KW-0677">Repeat</keyword>
<dbReference type="PROSITE" id="PS50089">
    <property type="entry name" value="ZF_RING_2"/>
    <property type="match status" value="1"/>
</dbReference>
<dbReference type="InterPro" id="IPR036770">
    <property type="entry name" value="Ankyrin_rpt-contain_sf"/>
</dbReference>
<dbReference type="PaxDb" id="2903-EOD42169"/>
<feature type="region of interest" description="Disordered" evidence="5">
    <location>
        <begin position="1"/>
        <end position="25"/>
    </location>
</feature>
<dbReference type="PANTHER" id="PTHR24123">
    <property type="entry name" value="ANKYRIN REPEAT-CONTAINING"/>
    <property type="match status" value="1"/>
</dbReference>
<sequence>MAASLPFFGSKGDAGPSTSTAAAPSAAGGSETLLLFVRLSDPLKPPRSVYCPGSTTVRSFWEGWVAPLLRGRAVPPTGLRFLVAGRTIEPDCCARLVDVGVSHLSTIEVAGRLPSQGFSRLHQLLENLVETLAPVASATAGSGGGGGGKDPPADDEPSHSLASREPIMHAIDTEIGDHRAAARCCGGGTSASPCHCMACTLRPNSALRLCGTLLHSNDVLLADEGHRWLYDAVVDALTPEGVAVAALLTLRLHPLLWQHPTKKQTLLEMAARAPSPDLLLCLMPALHLSRHKALAGGAALSARLLADGRLVFPRRLASSGALQAVSMASYKALHAMALHGRHELLSLLLGSGAISAQHVSLLLETALQKKGKQPLTERVAAEMVAAGHSSAAVVAMLLDLSLHDTEGALDLEAVGLALAEACDFNNDEAMELLLLRWKGRCAASQAQPLVRAFSARGDAERVERLLATGKGGTAMVRMDSAQRSALARAGLAHAAGSAEQRTRVLRTLLAAGADAKSEHGEAALRNAARDGHAEAMELLLGMGTNVNAVDEDGKTVLCVAAQSGGCASVHTLLEHGAQVRMRCPDGREPLDFAVDESVRALLLAEVEKLRMGLLDELLAEEELAAASAKGGGKSKSKKAKKAEKAEQKANGEAGAVHSGGGGCSLLDVAVSVLGGGNGASPKAMRLSSLISALYERSASFKEEIRNAGGAKSWLTLHSDAFILDTDGPAGQESVKLRTRPKDAAAPGGNQPVERAQSASGRFGAIGSGARGAPGGDDEALLAEVAEADPLGIEKKIRAIQKKLRRVQEIEERAARSLPVDGDQLMLLGSKPKLQRSLRLLLDQWAVLEPRLIEQQAQRMAALANSECAVCLEEYSSAFSAIRTSCCGYHFHKTCLQQCIESKGHCPICFADKTQCRVVEQRVRSGHTQ</sequence>
<dbReference type="SMART" id="SM00248">
    <property type="entry name" value="ANK"/>
    <property type="match status" value="3"/>
</dbReference>
<feature type="compositionally biased region" description="Low complexity" evidence="5">
    <location>
        <begin position="14"/>
        <end position="25"/>
    </location>
</feature>
<accession>A0A0D3L2D4</accession>
<feature type="region of interest" description="Disordered" evidence="5">
    <location>
        <begin position="629"/>
        <end position="656"/>
    </location>
</feature>
<dbReference type="PANTHER" id="PTHR24123:SF33">
    <property type="entry name" value="PROTEIN HOS4"/>
    <property type="match status" value="1"/>
</dbReference>
<keyword evidence="4" id="KW-0862">Zinc</keyword>
<dbReference type="InterPro" id="IPR051165">
    <property type="entry name" value="Multifunctional_ANK_Repeat"/>
</dbReference>
<evidence type="ECO:0000313" key="7">
    <source>
        <dbReference type="EnsemblProtists" id="EOD42169"/>
    </source>
</evidence>
<dbReference type="eggNOG" id="KOG4177">
    <property type="taxonomic scope" value="Eukaryota"/>
</dbReference>
<dbReference type="RefSeq" id="XP_005794598.1">
    <property type="nucleotide sequence ID" value="XM_005794541.1"/>
</dbReference>
<dbReference type="EnsemblProtists" id="EOD42169">
    <property type="protein sequence ID" value="EOD42169"/>
    <property type="gene ID" value="EMIHUDRAFT_447616"/>
</dbReference>
<feature type="domain" description="RING-type" evidence="6">
    <location>
        <begin position="867"/>
        <end position="908"/>
    </location>
</feature>
<dbReference type="SUPFAM" id="SSF48403">
    <property type="entry name" value="Ankyrin repeat"/>
    <property type="match status" value="1"/>
</dbReference>